<proteinExistence type="predicted"/>
<sequence length="388" mass="44069">MRKPLVLTIVFVFACSITLSSIMAFAQEDYNIPAWIKNNAAWWSEGQIDDASFVSGIKYMIENGIMEISQGDNQVPSGLYEENQRLNSLLTEYQNANDGFVKNEKALHAEINSLKAQLQAAQSANTAGSSSVQKIQDKGDFYVVYVPSDNYSDYVPWVKNGMNNSPQFFDKAVDWLNQTFRLPYDVPIFFHECGVTNAYYDRSAKEIVLCYELIEDYYNKSYFLFSHEGDDYVGYATLGATDYVLYHELAHAFIDIYDLKITGHEEDVADQFSAYMLEEFSGDVKPNISAQPPGTYSLVGQDSIIFAALINKISHSEAHFQPAVFADTHSLNIQRFYNLACYAYGSNPDYSGNIVEYGLLPEHRAQNCEREYNQIVTAWDNLLVQFFK</sequence>
<name>A0A075H3E9_9ARCH</name>
<organism evidence="1">
    <name type="scientific">uncultured marine thaumarchaeote KM3_46_G12</name>
    <dbReference type="NCBI Taxonomy" id="1456162"/>
    <lineage>
        <taxon>Archaea</taxon>
        <taxon>Nitrososphaerota</taxon>
        <taxon>environmental samples</taxon>
    </lineage>
</organism>
<dbReference type="InterPro" id="IPR025644">
    <property type="entry name" value="DUF4344"/>
</dbReference>
<reference evidence="1" key="1">
    <citation type="journal article" date="2014" name="Genome Biol. Evol.">
        <title>Pangenome evidence for extensive interdomain horizontal transfer affecting lineage core and shell genes in uncultured planktonic thaumarchaeota and euryarchaeota.</title>
        <authorList>
            <person name="Deschamps P."/>
            <person name="Zivanovic Y."/>
            <person name="Moreira D."/>
            <person name="Rodriguez-Valera F."/>
            <person name="Lopez-Garcia P."/>
        </authorList>
    </citation>
    <scope>NUCLEOTIDE SEQUENCE</scope>
</reference>
<dbReference type="Pfam" id="PF14247">
    <property type="entry name" value="DUF4344"/>
    <property type="match status" value="1"/>
</dbReference>
<dbReference type="AlphaFoldDB" id="A0A075H3E9"/>
<dbReference type="PROSITE" id="PS51257">
    <property type="entry name" value="PROKAR_LIPOPROTEIN"/>
    <property type="match status" value="1"/>
</dbReference>
<evidence type="ECO:0000313" key="1">
    <source>
        <dbReference type="EMBL" id="AIF10639.1"/>
    </source>
</evidence>
<dbReference type="EMBL" id="KF900896">
    <property type="protein sequence ID" value="AIF10639.1"/>
    <property type="molecule type" value="Genomic_DNA"/>
</dbReference>
<protein>
    <submittedName>
        <fullName evidence="1">Uncharacterized protein</fullName>
    </submittedName>
</protein>
<accession>A0A075H3E9</accession>
<dbReference type="SUPFAM" id="SSF55486">
    <property type="entry name" value="Metalloproteases ('zincins'), catalytic domain"/>
    <property type="match status" value="1"/>
</dbReference>